<accession>H2XJZ6</accession>
<reference evidence="1" key="2">
    <citation type="journal article" date="2008" name="Genome Biol.">
        <title>Improved genome assembly and evidence-based global gene model set for the chordate Ciona intestinalis: new insight into intron and operon populations.</title>
        <authorList>
            <person name="Satou Y."/>
            <person name="Mineta K."/>
            <person name="Ogasawara M."/>
            <person name="Sasakura Y."/>
            <person name="Shoguchi E."/>
            <person name="Ueno K."/>
            <person name="Yamada L."/>
            <person name="Matsumoto J."/>
            <person name="Wasserscheid J."/>
            <person name="Dewar K."/>
            <person name="Wiley G.B."/>
            <person name="Macmil S.L."/>
            <person name="Roe B.A."/>
            <person name="Zeller R.W."/>
            <person name="Hastings K.E."/>
            <person name="Lemaire P."/>
            <person name="Lindquist E."/>
            <person name="Endo T."/>
            <person name="Hotta K."/>
            <person name="Inaba K."/>
        </authorList>
    </citation>
    <scope>NUCLEOTIDE SEQUENCE [LARGE SCALE GENOMIC DNA]</scope>
    <source>
        <strain evidence="1">wild type</strain>
    </source>
</reference>
<dbReference type="InterPro" id="IPR040632">
    <property type="entry name" value="Sulfotransfer_4"/>
</dbReference>
<dbReference type="GeneTree" id="ENSGT00940000163713"/>
<sequence length="245" mass="28834">MKVICAGAPKTGTKSIAQALRLLGYDTVYDVEEATEFAFEEWENIFFKKVQTFNDVMKTYCKVDAVVDVPHSLFFDEFLKKWPDAKVILMLRNNEEDWFKSFEGMVNRASKEHGHVVWFTPLSAALRRMLKWQEKLFLIAFGGFEPHSIVWKSWYRRHNAYVRETVPSNQLLEYKVTEGWKPLCEFLNRDIPDEEFPFENKAGIPRNIATKMMEDTWIAKRVKYEIKRSMIILSLVVAVGLYCFF</sequence>
<dbReference type="AlphaFoldDB" id="H2XJZ6"/>
<dbReference type="PANTHER" id="PTHR36978:SF4">
    <property type="entry name" value="P-LOOP CONTAINING NUCLEOSIDE TRIPHOSPHATE HYDROLASE PROTEIN"/>
    <property type="match status" value="1"/>
</dbReference>
<dbReference type="HOGENOM" id="CLU_061199_2_2_1"/>
<organism evidence="1 2">
    <name type="scientific">Ciona intestinalis</name>
    <name type="common">Transparent sea squirt</name>
    <name type="synonym">Ascidia intestinalis</name>
    <dbReference type="NCBI Taxonomy" id="7719"/>
    <lineage>
        <taxon>Eukaryota</taxon>
        <taxon>Metazoa</taxon>
        <taxon>Chordata</taxon>
        <taxon>Tunicata</taxon>
        <taxon>Ascidiacea</taxon>
        <taxon>Phlebobranchia</taxon>
        <taxon>Cionidae</taxon>
        <taxon>Ciona</taxon>
    </lineage>
</organism>
<dbReference type="Ensembl" id="ENSCINT00000033493.1">
    <property type="protein sequence ID" value="ENSCINP00000029978.1"/>
    <property type="gene ID" value="ENSCING00000022288.1"/>
</dbReference>
<gene>
    <name evidence="1" type="primary">LOC113474223</name>
</gene>
<dbReference type="SUPFAM" id="SSF52540">
    <property type="entry name" value="P-loop containing nucleoside triphosphate hydrolases"/>
    <property type="match status" value="1"/>
</dbReference>
<reference evidence="1" key="4">
    <citation type="submission" date="2025-09" db="UniProtKB">
        <authorList>
            <consortium name="Ensembl"/>
        </authorList>
    </citation>
    <scope>IDENTIFICATION</scope>
</reference>
<protein>
    <submittedName>
        <fullName evidence="1">Uncharacterized LOC113474223</fullName>
    </submittedName>
</protein>
<dbReference type="Proteomes" id="UP000008144">
    <property type="component" value="Chromosome 5"/>
</dbReference>
<dbReference type="Pfam" id="PF17784">
    <property type="entry name" value="Sulfotransfer_4"/>
    <property type="match status" value="1"/>
</dbReference>
<dbReference type="PANTHER" id="PTHR36978">
    <property type="entry name" value="P-LOOP CONTAINING NUCLEOTIDE TRIPHOSPHATE HYDROLASE"/>
    <property type="match status" value="1"/>
</dbReference>
<dbReference type="InParanoid" id="H2XJZ6"/>
<evidence type="ECO:0000313" key="1">
    <source>
        <dbReference type="Ensembl" id="ENSCINP00000029978.1"/>
    </source>
</evidence>
<dbReference type="EMBL" id="EAAA01002049">
    <property type="status" value="NOT_ANNOTATED_CDS"/>
    <property type="molecule type" value="Genomic_DNA"/>
</dbReference>
<dbReference type="RefSeq" id="XP_026690221.1">
    <property type="nucleotide sequence ID" value="XM_026834420.1"/>
</dbReference>
<keyword evidence="2" id="KW-1185">Reference proteome</keyword>
<dbReference type="GeneID" id="113474223"/>
<reference evidence="1" key="3">
    <citation type="submission" date="2025-08" db="UniProtKB">
        <authorList>
            <consortium name="Ensembl"/>
        </authorList>
    </citation>
    <scope>IDENTIFICATION</scope>
</reference>
<evidence type="ECO:0000313" key="2">
    <source>
        <dbReference type="Proteomes" id="UP000008144"/>
    </source>
</evidence>
<name>H2XJZ6_CIOIN</name>
<dbReference type="STRING" id="7719.ENSCINP00000029978"/>
<dbReference type="OrthoDB" id="272681at2759"/>
<dbReference type="Gene3D" id="3.40.50.300">
    <property type="entry name" value="P-loop containing nucleotide triphosphate hydrolases"/>
    <property type="match status" value="1"/>
</dbReference>
<reference evidence="2" key="1">
    <citation type="journal article" date="2002" name="Science">
        <title>The draft genome of Ciona intestinalis: insights into chordate and vertebrate origins.</title>
        <authorList>
            <person name="Dehal P."/>
            <person name="Satou Y."/>
            <person name="Campbell R.K."/>
            <person name="Chapman J."/>
            <person name="Degnan B."/>
            <person name="De Tomaso A."/>
            <person name="Davidson B."/>
            <person name="Di Gregorio A."/>
            <person name="Gelpke M."/>
            <person name="Goodstein D.M."/>
            <person name="Harafuji N."/>
            <person name="Hastings K.E."/>
            <person name="Ho I."/>
            <person name="Hotta K."/>
            <person name="Huang W."/>
            <person name="Kawashima T."/>
            <person name="Lemaire P."/>
            <person name="Martinez D."/>
            <person name="Meinertzhagen I.A."/>
            <person name="Necula S."/>
            <person name="Nonaka M."/>
            <person name="Putnam N."/>
            <person name="Rash S."/>
            <person name="Saiga H."/>
            <person name="Satake M."/>
            <person name="Terry A."/>
            <person name="Yamada L."/>
            <person name="Wang H.G."/>
            <person name="Awazu S."/>
            <person name="Azumi K."/>
            <person name="Boore J."/>
            <person name="Branno M."/>
            <person name="Chin-Bow S."/>
            <person name="DeSantis R."/>
            <person name="Doyle S."/>
            <person name="Francino P."/>
            <person name="Keys D.N."/>
            <person name="Haga S."/>
            <person name="Hayashi H."/>
            <person name="Hino K."/>
            <person name="Imai K.S."/>
            <person name="Inaba K."/>
            <person name="Kano S."/>
            <person name="Kobayashi K."/>
            <person name="Kobayashi M."/>
            <person name="Lee B.I."/>
            <person name="Makabe K.W."/>
            <person name="Manohar C."/>
            <person name="Matassi G."/>
            <person name="Medina M."/>
            <person name="Mochizuki Y."/>
            <person name="Mount S."/>
            <person name="Morishita T."/>
            <person name="Miura S."/>
            <person name="Nakayama A."/>
            <person name="Nishizaka S."/>
            <person name="Nomoto H."/>
            <person name="Ohta F."/>
            <person name="Oishi K."/>
            <person name="Rigoutsos I."/>
            <person name="Sano M."/>
            <person name="Sasaki A."/>
            <person name="Sasakura Y."/>
            <person name="Shoguchi E."/>
            <person name="Shin-i T."/>
            <person name="Spagnuolo A."/>
            <person name="Stainier D."/>
            <person name="Suzuki M.M."/>
            <person name="Tassy O."/>
            <person name="Takatori N."/>
            <person name="Tokuoka M."/>
            <person name="Yagi K."/>
            <person name="Yoshizaki F."/>
            <person name="Wada S."/>
            <person name="Zhang C."/>
            <person name="Hyatt P.D."/>
            <person name="Larimer F."/>
            <person name="Detter C."/>
            <person name="Doggett N."/>
            <person name="Glavina T."/>
            <person name="Hawkins T."/>
            <person name="Richardson P."/>
            <person name="Lucas S."/>
            <person name="Kohara Y."/>
            <person name="Levine M."/>
            <person name="Satoh N."/>
            <person name="Rokhsar D.S."/>
        </authorList>
    </citation>
    <scope>NUCLEOTIDE SEQUENCE [LARGE SCALE GENOMIC DNA]</scope>
</reference>
<proteinExistence type="predicted"/>
<dbReference type="InterPro" id="IPR027417">
    <property type="entry name" value="P-loop_NTPase"/>
</dbReference>
<dbReference type="KEGG" id="cin:113474223"/>